<keyword evidence="5" id="KW-0143">Chaperone</keyword>
<protein>
    <recommendedName>
        <fullName evidence="3">FAD assembly factor SdhE</fullName>
    </recommendedName>
</protein>
<dbReference type="AlphaFoldDB" id="A0A4E0QLU6"/>
<evidence type="ECO:0000313" key="6">
    <source>
        <dbReference type="EMBL" id="TGO02253.1"/>
    </source>
</evidence>
<comment type="similarity">
    <text evidence="2">Belongs to the SdhE FAD assembly factor family.</text>
</comment>
<comment type="caution">
    <text evidence="6">The sequence shown here is derived from an EMBL/GenBank/DDBJ whole genome shotgun (WGS) entry which is preliminary data.</text>
</comment>
<accession>A0A4E0QLU6</accession>
<keyword evidence="4" id="KW-0963">Cytoplasm</keyword>
<dbReference type="InterPro" id="IPR036714">
    <property type="entry name" value="SDH_sf"/>
</dbReference>
<evidence type="ECO:0000256" key="5">
    <source>
        <dbReference type="ARBA" id="ARBA00023186"/>
    </source>
</evidence>
<evidence type="ECO:0000256" key="1">
    <source>
        <dbReference type="ARBA" id="ARBA00004496"/>
    </source>
</evidence>
<proteinExistence type="inferred from homology"/>
<comment type="subcellular location">
    <subcellularLocation>
        <location evidence="1">Cytoplasm</location>
    </subcellularLocation>
</comment>
<dbReference type="PANTHER" id="PTHR39585:SF1">
    <property type="entry name" value="FAD ASSEMBLY FACTOR SDHE"/>
    <property type="match status" value="1"/>
</dbReference>
<keyword evidence="7" id="KW-1185">Reference proteome</keyword>
<dbReference type="PANTHER" id="PTHR39585">
    <property type="entry name" value="FAD ASSEMBLY FACTOR SDHE"/>
    <property type="match status" value="1"/>
</dbReference>
<evidence type="ECO:0000256" key="2">
    <source>
        <dbReference type="ARBA" id="ARBA00008571"/>
    </source>
</evidence>
<sequence length="77" mass="9186">MNELSKLKWRCRRGMKELDVLLTRYLEQCYEQAPIAEQQTFQALLELPDMELYAYLLGQLSLYTKTTKITKNTKSFF</sequence>
<dbReference type="Pfam" id="PF03937">
    <property type="entry name" value="Sdh5"/>
    <property type="match status" value="1"/>
</dbReference>
<evidence type="ECO:0000313" key="7">
    <source>
        <dbReference type="Proteomes" id="UP000030428"/>
    </source>
</evidence>
<dbReference type="GO" id="GO:0006105">
    <property type="term" value="P:succinate metabolic process"/>
    <property type="evidence" value="ECO:0007669"/>
    <property type="project" value="TreeGrafter"/>
</dbReference>
<gene>
    <name evidence="6" type="ORF">PN36_27835</name>
</gene>
<evidence type="ECO:0000256" key="4">
    <source>
        <dbReference type="ARBA" id="ARBA00022490"/>
    </source>
</evidence>
<reference evidence="6 7" key="1">
    <citation type="journal article" date="2016" name="Front. Microbiol.">
        <title>Single-Cell (Meta-)Genomics of a Dimorphic Candidatus Thiomargarita nelsonii Reveals Genomic Plasticity.</title>
        <authorList>
            <person name="Flood B.E."/>
            <person name="Fliss P."/>
            <person name="Jones D.S."/>
            <person name="Dick G.J."/>
            <person name="Jain S."/>
            <person name="Kaster A.K."/>
            <person name="Winkel M."/>
            <person name="Mussmann M."/>
            <person name="Bailey J."/>
        </authorList>
    </citation>
    <scope>NUCLEOTIDE SEQUENCE [LARGE SCALE GENOMIC DNA]</scope>
    <source>
        <strain evidence="6">Hydrate Ridge</strain>
    </source>
</reference>
<dbReference type="InterPro" id="IPR050531">
    <property type="entry name" value="SdhE_FAD_assembly_factor"/>
</dbReference>
<dbReference type="InterPro" id="IPR005631">
    <property type="entry name" value="SDH"/>
</dbReference>
<dbReference type="Proteomes" id="UP000030428">
    <property type="component" value="Unassembled WGS sequence"/>
</dbReference>
<evidence type="ECO:0000256" key="3">
    <source>
        <dbReference type="ARBA" id="ARBA00019418"/>
    </source>
</evidence>
<dbReference type="GO" id="GO:0005737">
    <property type="term" value="C:cytoplasm"/>
    <property type="evidence" value="ECO:0007669"/>
    <property type="project" value="UniProtKB-SubCell"/>
</dbReference>
<name>A0A4E0QLU6_9GAMM</name>
<dbReference type="EMBL" id="JSZA02000175">
    <property type="protein sequence ID" value="TGO02253.1"/>
    <property type="molecule type" value="Genomic_DNA"/>
</dbReference>
<dbReference type="SUPFAM" id="SSF109910">
    <property type="entry name" value="YgfY-like"/>
    <property type="match status" value="1"/>
</dbReference>
<organism evidence="6 7">
    <name type="scientific">Candidatus Thiomargarita nelsonii</name>
    <dbReference type="NCBI Taxonomy" id="1003181"/>
    <lineage>
        <taxon>Bacteria</taxon>
        <taxon>Pseudomonadati</taxon>
        <taxon>Pseudomonadota</taxon>
        <taxon>Gammaproteobacteria</taxon>
        <taxon>Thiotrichales</taxon>
        <taxon>Thiotrichaceae</taxon>
        <taxon>Thiomargarita</taxon>
    </lineage>
</organism>
<dbReference type="Gene3D" id="1.10.150.250">
    <property type="entry name" value="Flavinator of succinate dehydrogenase"/>
    <property type="match status" value="1"/>
</dbReference>